<organism evidence="3 4">
    <name type="scientific">Naematelia encephala</name>
    <dbReference type="NCBI Taxonomy" id="71784"/>
    <lineage>
        <taxon>Eukaryota</taxon>
        <taxon>Fungi</taxon>
        <taxon>Dikarya</taxon>
        <taxon>Basidiomycota</taxon>
        <taxon>Agaricomycotina</taxon>
        <taxon>Tremellomycetes</taxon>
        <taxon>Tremellales</taxon>
        <taxon>Naemateliaceae</taxon>
        <taxon>Naematelia</taxon>
    </lineage>
</organism>
<feature type="compositionally biased region" description="Basic residues" evidence="1">
    <location>
        <begin position="273"/>
        <end position="283"/>
    </location>
</feature>
<evidence type="ECO:0000313" key="3">
    <source>
        <dbReference type="EMBL" id="ORY21798.1"/>
    </source>
</evidence>
<keyword evidence="4" id="KW-1185">Reference proteome</keyword>
<feature type="compositionally biased region" description="Basic and acidic residues" evidence="1">
    <location>
        <begin position="263"/>
        <end position="272"/>
    </location>
</feature>
<dbReference type="InterPro" id="IPR001357">
    <property type="entry name" value="BRCT_dom"/>
</dbReference>
<dbReference type="EMBL" id="MCFC01000104">
    <property type="protein sequence ID" value="ORY21798.1"/>
    <property type="molecule type" value="Genomic_DNA"/>
</dbReference>
<name>A0A1Y2AGR1_9TREE</name>
<dbReference type="InParanoid" id="A0A1Y2AGR1"/>
<feature type="region of interest" description="Disordered" evidence="1">
    <location>
        <begin position="263"/>
        <end position="383"/>
    </location>
</feature>
<feature type="region of interest" description="Disordered" evidence="1">
    <location>
        <begin position="1"/>
        <end position="31"/>
    </location>
</feature>
<evidence type="ECO:0000313" key="4">
    <source>
        <dbReference type="Proteomes" id="UP000193986"/>
    </source>
</evidence>
<accession>A0A1Y2AGR1</accession>
<gene>
    <name evidence="3" type="ORF">BCR39DRAFT_50414</name>
</gene>
<comment type="caution">
    <text evidence="3">The sequence shown here is derived from an EMBL/GenBank/DDBJ whole genome shotgun (WGS) entry which is preliminary data.</text>
</comment>
<protein>
    <recommendedName>
        <fullName evidence="2">BRCT domain-containing protein</fullName>
    </recommendedName>
</protein>
<reference evidence="3 4" key="1">
    <citation type="submission" date="2016-07" db="EMBL/GenBank/DDBJ databases">
        <title>Pervasive Adenine N6-methylation of Active Genes in Fungi.</title>
        <authorList>
            <consortium name="DOE Joint Genome Institute"/>
            <person name="Mondo S.J."/>
            <person name="Dannebaum R.O."/>
            <person name="Kuo R.C."/>
            <person name="Labutti K."/>
            <person name="Haridas S."/>
            <person name="Kuo A."/>
            <person name="Salamov A."/>
            <person name="Ahrendt S.R."/>
            <person name="Lipzen A."/>
            <person name="Sullivan W."/>
            <person name="Andreopoulos W.B."/>
            <person name="Clum A."/>
            <person name="Lindquist E."/>
            <person name="Daum C."/>
            <person name="Ramamoorthy G.K."/>
            <person name="Gryganskyi A."/>
            <person name="Culley D."/>
            <person name="Magnuson J.K."/>
            <person name="James T.Y."/>
            <person name="O'Malley M.A."/>
            <person name="Stajich J.E."/>
            <person name="Spatafora J.W."/>
            <person name="Visel A."/>
            <person name="Grigoriev I.V."/>
        </authorList>
    </citation>
    <scope>NUCLEOTIDE SEQUENCE [LARGE SCALE GENOMIC DNA]</scope>
    <source>
        <strain evidence="3 4">68-887.2</strain>
    </source>
</reference>
<sequence>MVYHLSSHASRSRHADRSPSPTQSLSSSAVLPPSVVSTGTIRPSNLPSALGGFKDLSTNLPIFASCRFFLAEETWRSHFYLRITNAVETYCGTILNPYDVQNGTDYLLVPNLFEERTHGVGSRLHHGLEPYQHLVKLVRVSTDWLYRCIQYETVFEPDHGDSLLILGTVSVELDEKSRNTGGTMSRHPKYDKVKEKDKDRVNEILQIMETYAWEDDSATRKRFYDYCDNMSPDSAKLCSTKSFVGKYMQVFEEMHLAFAETRRLKARGEGKHNRSTRTRKSQTKQHSPSTSTIRSRSLLDSVSTHNDLSSVTSSMERSPFSEISAPSPIPTMGFIPTSTPVNDISQNEEPEQSLSIGSSRVNQKKRAFDEVDHNDEDDDARDKDIGGTFPESEPLNSRQQVSHFIANVTAKLLSPGLIHAGIIGSVVKFTQTIRRTSSTYGKFV</sequence>
<dbReference type="PROSITE" id="PS50172">
    <property type="entry name" value="BRCT"/>
    <property type="match status" value="1"/>
</dbReference>
<evidence type="ECO:0000259" key="2">
    <source>
        <dbReference type="PROSITE" id="PS50172"/>
    </source>
</evidence>
<dbReference type="Proteomes" id="UP000193986">
    <property type="component" value="Unassembled WGS sequence"/>
</dbReference>
<feature type="compositionally biased region" description="Low complexity" evidence="1">
    <location>
        <begin position="18"/>
        <end position="31"/>
    </location>
</feature>
<feature type="compositionally biased region" description="Polar residues" evidence="1">
    <location>
        <begin position="336"/>
        <end position="345"/>
    </location>
</feature>
<dbReference type="AlphaFoldDB" id="A0A1Y2AGR1"/>
<evidence type="ECO:0000256" key="1">
    <source>
        <dbReference type="SAM" id="MobiDB-lite"/>
    </source>
</evidence>
<feature type="compositionally biased region" description="Polar residues" evidence="1">
    <location>
        <begin position="352"/>
        <end position="361"/>
    </location>
</feature>
<dbReference type="InterPro" id="IPR036420">
    <property type="entry name" value="BRCT_dom_sf"/>
</dbReference>
<feature type="domain" description="BRCT" evidence="2">
    <location>
        <begin position="58"/>
        <end position="158"/>
    </location>
</feature>
<dbReference type="Gene3D" id="3.40.50.10190">
    <property type="entry name" value="BRCT domain"/>
    <property type="match status" value="1"/>
</dbReference>
<feature type="compositionally biased region" description="Polar residues" evidence="1">
    <location>
        <begin position="284"/>
        <end position="316"/>
    </location>
</feature>
<proteinExistence type="predicted"/>